<sequence length="139" mass="15945">MADLKTRPTRKSVEKFISHIEHPTRQQDAKTLCLLLEQLTHKKPVIWGDSIVGFGQYEYSNSKGTYHWPVIGFSPRKQSMTVYIMPGFDDLSDQLSKLGKAKTARSCLYINKLADIDIEVLKNLCDTAIQTMHQRYHCS</sequence>
<dbReference type="Proteomes" id="UP000809621">
    <property type="component" value="Unassembled WGS sequence"/>
</dbReference>
<organism evidence="2 3">
    <name type="scientific">Vibrio ulleungensis</name>
    <dbReference type="NCBI Taxonomy" id="2807619"/>
    <lineage>
        <taxon>Bacteria</taxon>
        <taxon>Pseudomonadati</taxon>
        <taxon>Pseudomonadota</taxon>
        <taxon>Gammaproteobacteria</taxon>
        <taxon>Vibrionales</taxon>
        <taxon>Vibrionaceae</taxon>
        <taxon>Vibrio</taxon>
    </lineage>
</organism>
<dbReference type="InterPro" id="IPR014922">
    <property type="entry name" value="YdhG-like"/>
</dbReference>
<dbReference type="SUPFAM" id="SSF159888">
    <property type="entry name" value="YdhG-like"/>
    <property type="match status" value="1"/>
</dbReference>
<evidence type="ECO:0000259" key="1">
    <source>
        <dbReference type="Pfam" id="PF08818"/>
    </source>
</evidence>
<reference evidence="2 3" key="1">
    <citation type="submission" date="2021-02" db="EMBL/GenBank/DDBJ databases">
        <authorList>
            <person name="Park J.-S."/>
        </authorList>
    </citation>
    <scope>NUCLEOTIDE SEQUENCE [LARGE SCALE GENOMIC DNA]</scope>
    <source>
        <strain evidence="2 3">188UL20-2</strain>
    </source>
</reference>
<protein>
    <submittedName>
        <fullName evidence="2">DUF1801 domain-containing protein</fullName>
    </submittedName>
</protein>
<feature type="domain" description="YdhG-like" evidence="1">
    <location>
        <begin position="33"/>
        <end position="129"/>
    </location>
</feature>
<accession>A0ABS2HJZ2</accession>
<keyword evidence="3" id="KW-1185">Reference proteome</keyword>
<dbReference type="RefSeq" id="WP_205158538.1">
    <property type="nucleotide sequence ID" value="NZ_JAFEUM010000004.1"/>
</dbReference>
<comment type="caution">
    <text evidence="2">The sequence shown here is derived from an EMBL/GenBank/DDBJ whole genome shotgun (WGS) entry which is preliminary data.</text>
</comment>
<dbReference type="EMBL" id="JAFEUM010000004">
    <property type="protein sequence ID" value="MBM7036981.1"/>
    <property type="molecule type" value="Genomic_DNA"/>
</dbReference>
<proteinExistence type="predicted"/>
<evidence type="ECO:0000313" key="3">
    <source>
        <dbReference type="Proteomes" id="UP000809621"/>
    </source>
</evidence>
<evidence type="ECO:0000313" key="2">
    <source>
        <dbReference type="EMBL" id="MBM7036981.1"/>
    </source>
</evidence>
<dbReference type="Pfam" id="PF08818">
    <property type="entry name" value="DUF1801"/>
    <property type="match status" value="1"/>
</dbReference>
<name>A0ABS2HJZ2_9VIBR</name>
<gene>
    <name evidence="2" type="ORF">JQC93_11265</name>
</gene>